<reference evidence="1 2" key="1">
    <citation type="submission" date="2021-02" db="EMBL/GenBank/DDBJ databases">
        <title>Taxonomically Unique Crown Gall-Associated Xanthomonas Stains Have Deficiency in Virulence Repertories.</title>
        <authorList>
            <person name="Mafakheri H."/>
            <person name="Taghavi S.M."/>
            <person name="Dimkic I."/>
            <person name="Nemanja K."/>
            <person name="Osdaghi E."/>
        </authorList>
    </citation>
    <scope>NUCLEOTIDE SEQUENCE [LARGE SCALE GENOMIC DNA]</scope>
    <source>
        <strain evidence="1 2">FX4</strain>
    </source>
</reference>
<keyword evidence="2" id="KW-1185">Reference proteome</keyword>
<gene>
    <name evidence="1" type="ORF">JR064_12355</name>
</gene>
<comment type="caution">
    <text evidence="1">The sequence shown here is derived from an EMBL/GenBank/DDBJ whole genome shotgun (WGS) entry which is preliminary data.</text>
</comment>
<protein>
    <submittedName>
        <fullName evidence="1">Uncharacterized protein</fullName>
    </submittedName>
</protein>
<accession>A0ABS3B3T8</accession>
<dbReference type="EMBL" id="JAFIWB010000012">
    <property type="protein sequence ID" value="MBN6102962.1"/>
    <property type="molecule type" value="Genomic_DNA"/>
</dbReference>
<proteinExistence type="predicted"/>
<organism evidence="1 2">
    <name type="scientific">Xanthomonas bonasiae</name>
    <dbReference type="NCBI Taxonomy" id="2810351"/>
    <lineage>
        <taxon>Bacteria</taxon>
        <taxon>Pseudomonadati</taxon>
        <taxon>Pseudomonadota</taxon>
        <taxon>Gammaproteobacteria</taxon>
        <taxon>Lysobacterales</taxon>
        <taxon>Lysobacteraceae</taxon>
        <taxon>Xanthomonas</taxon>
    </lineage>
</organism>
<evidence type="ECO:0000313" key="1">
    <source>
        <dbReference type="EMBL" id="MBN6102962.1"/>
    </source>
</evidence>
<name>A0ABS3B3T8_9XANT</name>
<dbReference type="Proteomes" id="UP000695802">
    <property type="component" value="Unassembled WGS sequence"/>
</dbReference>
<sequence>MRTHARALLRDPRDAAAHLARLHAALQLHDNEPAQGVLADLFVALPRHDTALRQAALQMAAAHLPPHVAEAFQRHSHGHALLPINALATRWSVLARPSADVPARVRRASPDHSRRMVREVVEALCEGAPLTAARCEREFLDYCISCQDKLAFMLASRELRRHALALGDRWDRTARWLQQRDLLGGRNVAADLPLSIASPRP</sequence>
<evidence type="ECO:0000313" key="2">
    <source>
        <dbReference type="Proteomes" id="UP000695802"/>
    </source>
</evidence>